<evidence type="ECO:0000256" key="6">
    <source>
        <dbReference type="ARBA" id="ARBA00023004"/>
    </source>
</evidence>
<dbReference type="PROSITE" id="PS00086">
    <property type="entry name" value="CYTOCHROME_P450"/>
    <property type="match status" value="1"/>
</dbReference>
<evidence type="ECO:0000313" key="11">
    <source>
        <dbReference type="Proteomes" id="UP000729402"/>
    </source>
</evidence>
<keyword evidence="9" id="KW-1133">Transmembrane helix</keyword>
<dbReference type="CDD" id="cd11076">
    <property type="entry name" value="CYP78"/>
    <property type="match status" value="1"/>
</dbReference>
<evidence type="ECO:0000256" key="1">
    <source>
        <dbReference type="ARBA" id="ARBA00001971"/>
    </source>
</evidence>
<keyword evidence="3 8" id="KW-0349">Heme</keyword>
<keyword evidence="5 8" id="KW-0560">Oxidoreductase</keyword>
<proteinExistence type="inferred from homology"/>
<evidence type="ECO:0000313" key="10">
    <source>
        <dbReference type="EMBL" id="KAG8095353.1"/>
    </source>
</evidence>
<keyword evidence="4 8" id="KW-0479">Metal-binding</keyword>
<protein>
    <recommendedName>
        <fullName evidence="12">Cytochrome P450</fullName>
    </recommendedName>
</protein>
<sequence>MTASASSSSCTDVTWWAYALPALLGTDTVWAHPAFFIGAVLLTIATAAVLAWATSPGGPAWAQGRGRLGATPIVGPRGLPMFGSIFTLSRGLPHRALAAMARAAPPRARELMAFSIGETPAVVSSCPAMAREVLSHPSFADRPLKRSARELLFARAIGFAPSGEYWRLLRRIASTHLFSPRRVAAHEPDRQADALAMVRAITAEQSASGAVILRPHLQAAALNNIMGSVFGRRYGVSSDAGAGEAEQLKSMVREGFELLGAFNYSDHLPFLAHLYDPGNVSRRCAALVPRVQAFVRGVIDEHRLRRENTAIAEYTGDFVDVLLSLQGDEKLGEDDMVSVLWEMIFRGTDTTALLTEWCMAELVRHPVLQERLRAEVDAVVGCSSGSPTDADVGHMPYLQAVVKETLRAHPPGPLLSWARLATADVPLSNGMVVPAGTTAMVNMWAITHDAAVWADPESFSPERFLPLEGGIDVDVRGGDLRLAPFGAGRRVCPGKNLGLATVTLWVARLVHAFEWSLPEDSPPVSLDEVLKLSMEMKIPLAAAAVPRHATRSPSPASTP</sequence>
<dbReference type="GO" id="GO:0004497">
    <property type="term" value="F:monooxygenase activity"/>
    <property type="evidence" value="ECO:0007669"/>
    <property type="project" value="UniProtKB-KW"/>
</dbReference>
<comment type="similarity">
    <text evidence="2 8">Belongs to the cytochrome P450 family.</text>
</comment>
<keyword evidence="9" id="KW-0472">Membrane</keyword>
<name>A0A8J6BZM1_ZIZPA</name>
<keyword evidence="6 8" id="KW-0408">Iron</keyword>
<accession>A0A8J6BZM1</accession>
<dbReference type="FunFam" id="1.10.630.10:FF:000016">
    <property type="entry name" value="Cytochrome P450 78A5"/>
    <property type="match status" value="1"/>
</dbReference>
<organism evidence="10 11">
    <name type="scientific">Zizania palustris</name>
    <name type="common">Northern wild rice</name>
    <dbReference type="NCBI Taxonomy" id="103762"/>
    <lineage>
        <taxon>Eukaryota</taxon>
        <taxon>Viridiplantae</taxon>
        <taxon>Streptophyta</taxon>
        <taxon>Embryophyta</taxon>
        <taxon>Tracheophyta</taxon>
        <taxon>Spermatophyta</taxon>
        <taxon>Magnoliopsida</taxon>
        <taxon>Liliopsida</taxon>
        <taxon>Poales</taxon>
        <taxon>Poaceae</taxon>
        <taxon>BOP clade</taxon>
        <taxon>Oryzoideae</taxon>
        <taxon>Oryzeae</taxon>
        <taxon>Zizaniinae</taxon>
        <taxon>Zizania</taxon>
    </lineage>
</organism>
<gene>
    <name evidence="10" type="ORF">GUJ93_ZPchr0012g19520</name>
</gene>
<dbReference type="EMBL" id="JAAALK010000080">
    <property type="protein sequence ID" value="KAG8095353.1"/>
    <property type="molecule type" value="Genomic_DNA"/>
</dbReference>
<keyword evidence="11" id="KW-1185">Reference proteome</keyword>
<dbReference type="GO" id="GO:0016705">
    <property type="term" value="F:oxidoreductase activity, acting on paired donors, with incorporation or reduction of molecular oxygen"/>
    <property type="evidence" value="ECO:0007669"/>
    <property type="project" value="InterPro"/>
</dbReference>
<dbReference type="GO" id="GO:0020037">
    <property type="term" value="F:heme binding"/>
    <property type="evidence" value="ECO:0007669"/>
    <property type="project" value="InterPro"/>
</dbReference>
<evidence type="ECO:0000256" key="5">
    <source>
        <dbReference type="ARBA" id="ARBA00023002"/>
    </source>
</evidence>
<evidence type="ECO:0000256" key="8">
    <source>
        <dbReference type="RuleBase" id="RU000461"/>
    </source>
</evidence>
<evidence type="ECO:0000256" key="3">
    <source>
        <dbReference type="ARBA" id="ARBA00022617"/>
    </source>
</evidence>
<comment type="cofactor">
    <cofactor evidence="1">
        <name>heme</name>
        <dbReference type="ChEBI" id="CHEBI:30413"/>
    </cofactor>
</comment>
<evidence type="ECO:0000256" key="2">
    <source>
        <dbReference type="ARBA" id="ARBA00010617"/>
    </source>
</evidence>
<dbReference type="PANTHER" id="PTHR47946:SF6">
    <property type="entry name" value="CYTOCHROME P450 78A7"/>
    <property type="match status" value="1"/>
</dbReference>
<dbReference type="OrthoDB" id="740118at2759"/>
<evidence type="ECO:0000256" key="9">
    <source>
        <dbReference type="SAM" id="Phobius"/>
    </source>
</evidence>
<reference evidence="10" key="1">
    <citation type="journal article" date="2021" name="bioRxiv">
        <title>Whole Genome Assembly and Annotation of Northern Wild Rice, Zizania palustris L., Supports a Whole Genome Duplication in the Zizania Genus.</title>
        <authorList>
            <person name="Haas M."/>
            <person name="Kono T."/>
            <person name="Macchietto M."/>
            <person name="Millas R."/>
            <person name="McGilp L."/>
            <person name="Shao M."/>
            <person name="Duquette J."/>
            <person name="Hirsch C.N."/>
            <person name="Kimball J."/>
        </authorList>
    </citation>
    <scope>NUCLEOTIDE SEQUENCE</scope>
    <source>
        <tissue evidence="10">Fresh leaf tissue</tissue>
    </source>
</reference>
<dbReference type="AlphaFoldDB" id="A0A8J6BZM1"/>
<dbReference type="PANTHER" id="PTHR47946">
    <property type="entry name" value="CYTOCHROME P450 78A7-RELATED"/>
    <property type="match status" value="1"/>
</dbReference>
<dbReference type="InterPro" id="IPR051996">
    <property type="entry name" value="Cytochrome_P450_78A"/>
</dbReference>
<dbReference type="GO" id="GO:0005506">
    <property type="term" value="F:iron ion binding"/>
    <property type="evidence" value="ECO:0007669"/>
    <property type="project" value="InterPro"/>
</dbReference>
<keyword evidence="7 8" id="KW-0503">Monooxygenase</keyword>
<comment type="caution">
    <text evidence="10">The sequence shown here is derived from an EMBL/GenBank/DDBJ whole genome shotgun (WGS) entry which is preliminary data.</text>
</comment>
<feature type="transmembrane region" description="Helical" evidence="9">
    <location>
        <begin position="30"/>
        <end position="53"/>
    </location>
</feature>
<dbReference type="Proteomes" id="UP000729402">
    <property type="component" value="Unassembled WGS sequence"/>
</dbReference>
<keyword evidence="9" id="KW-0812">Transmembrane</keyword>
<dbReference type="InterPro" id="IPR001128">
    <property type="entry name" value="Cyt_P450"/>
</dbReference>
<evidence type="ECO:0008006" key="12">
    <source>
        <dbReference type="Google" id="ProtNLM"/>
    </source>
</evidence>
<evidence type="ECO:0000256" key="7">
    <source>
        <dbReference type="ARBA" id="ARBA00023033"/>
    </source>
</evidence>
<dbReference type="Pfam" id="PF00067">
    <property type="entry name" value="p450"/>
    <property type="match status" value="1"/>
</dbReference>
<reference evidence="10" key="2">
    <citation type="submission" date="2021-02" db="EMBL/GenBank/DDBJ databases">
        <authorList>
            <person name="Kimball J.A."/>
            <person name="Haas M.W."/>
            <person name="Macchietto M."/>
            <person name="Kono T."/>
            <person name="Duquette J."/>
            <person name="Shao M."/>
        </authorList>
    </citation>
    <scope>NUCLEOTIDE SEQUENCE</scope>
    <source>
        <tissue evidence="10">Fresh leaf tissue</tissue>
    </source>
</reference>
<dbReference type="InterPro" id="IPR017972">
    <property type="entry name" value="Cyt_P450_CS"/>
</dbReference>
<evidence type="ECO:0000256" key="4">
    <source>
        <dbReference type="ARBA" id="ARBA00022723"/>
    </source>
</evidence>